<dbReference type="InterPro" id="IPR008030">
    <property type="entry name" value="NmrA-like"/>
</dbReference>
<protein>
    <recommendedName>
        <fullName evidence="3">NmrA-like domain-containing protein</fullName>
    </recommendedName>
</protein>
<comment type="caution">
    <text evidence="4">The sequence shown here is derived from an EMBL/GenBank/DDBJ whole genome shotgun (WGS) entry which is preliminary data.</text>
</comment>
<proteinExistence type="predicted"/>
<reference evidence="4" key="1">
    <citation type="submission" date="2022-12" db="EMBL/GenBank/DDBJ databases">
        <authorList>
            <person name="Petersen C."/>
        </authorList>
    </citation>
    <scope>NUCLEOTIDE SEQUENCE</scope>
    <source>
        <strain evidence="4">IBT 16125</strain>
    </source>
</reference>
<sequence>MAPLKNIALVGASGDIGKIILGGLVTSSSFDITAISRKESKAVFPSGVVVHKSDFSDADLEAAFKGKDAVISALGATGFGEQKKLVDAAIRAGVKRFIPSEFSANSQNDTVIQLLPLFGQKKELIEYLKSKEVDGLTWTGIATSGLLDWVRPGERFLQFQLASRTATIWDGGHKKFTLINEKPLGQSVVSVLQNPEQTKNKYLHVASVETTQLDILAALEKATGTKWTIEETTTEAQLSEAAKRLTADDFEGAFILVRATVFGNSPGLNANYVKETELANDVLGLKLESVEETVNRVVNN</sequence>
<dbReference type="PANTHER" id="PTHR47706:SF9">
    <property type="entry name" value="NMRA-LIKE DOMAIN-CONTAINING PROTEIN-RELATED"/>
    <property type="match status" value="1"/>
</dbReference>
<keyword evidence="2" id="KW-0560">Oxidoreductase</keyword>
<dbReference type="Proteomes" id="UP001213681">
    <property type="component" value="Unassembled WGS sequence"/>
</dbReference>
<dbReference type="RefSeq" id="XP_056768890.1">
    <property type="nucleotide sequence ID" value="XM_056904783.1"/>
</dbReference>
<dbReference type="GeneID" id="81595026"/>
<evidence type="ECO:0000313" key="5">
    <source>
        <dbReference type="Proteomes" id="UP001213681"/>
    </source>
</evidence>
<evidence type="ECO:0000256" key="1">
    <source>
        <dbReference type="ARBA" id="ARBA00022857"/>
    </source>
</evidence>
<feature type="domain" description="NmrA-like" evidence="3">
    <location>
        <begin position="5"/>
        <end position="233"/>
    </location>
</feature>
<evidence type="ECO:0000256" key="2">
    <source>
        <dbReference type="ARBA" id="ARBA00023002"/>
    </source>
</evidence>
<accession>A0AAD6G665</accession>
<name>A0AAD6G665_9EURO</name>
<dbReference type="Gene3D" id="3.40.50.720">
    <property type="entry name" value="NAD(P)-binding Rossmann-like Domain"/>
    <property type="match status" value="1"/>
</dbReference>
<gene>
    <name evidence="4" type="ORF">N7458_001400</name>
</gene>
<dbReference type="Pfam" id="PF05368">
    <property type="entry name" value="NmrA"/>
    <property type="match status" value="1"/>
</dbReference>
<dbReference type="InterPro" id="IPR051609">
    <property type="entry name" value="NmrA/Isoflavone_reductase-like"/>
</dbReference>
<dbReference type="GO" id="GO:0016491">
    <property type="term" value="F:oxidoreductase activity"/>
    <property type="evidence" value="ECO:0007669"/>
    <property type="project" value="UniProtKB-KW"/>
</dbReference>
<dbReference type="CDD" id="cd05259">
    <property type="entry name" value="PCBER_SDR_a"/>
    <property type="match status" value="1"/>
</dbReference>
<keyword evidence="1" id="KW-0521">NADP</keyword>
<evidence type="ECO:0000313" key="4">
    <source>
        <dbReference type="EMBL" id="KAJ5459848.1"/>
    </source>
</evidence>
<dbReference type="Gene3D" id="3.90.25.10">
    <property type="entry name" value="UDP-galactose 4-epimerase, domain 1"/>
    <property type="match status" value="1"/>
</dbReference>
<keyword evidence="5" id="KW-1185">Reference proteome</keyword>
<dbReference type="PANTHER" id="PTHR47706">
    <property type="entry name" value="NMRA-LIKE FAMILY PROTEIN"/>
    <property type="match status" value="1"/>
</dbReference>
<dbReference type="SUPFAM" id="SSF51735">
    <property type="entry name" value="NAD(P)-binding Rossmann-fold domains"/>
    <property type="match status" value="1"/>
</dbReference>
<evidence type="ECO:0000259" key="3">
    <source>
        <dbReference type="Pfam" id="PF05368"/>
    </source>
</evidence>
<dbReference type="AlphaFoldDB" id="A0AAD6G665"/>
<reference evidence="4" key="2">
    <citation type="journal article" date="2023" name="IMA Fungus">
        <title>Comparative genomic study of the Penicillium genus elucidates a diverse pangenome and 15 lateral gene transfer events.</title>
        <authorList>
            <person name="Petersen C."/>
            <person name="Sorensen T."/>
            <person name="Nielsen M.R."/>
            <person name="Sondergaard T.E."/>
            <person name="Sorensen J.L."/>
            <person name="Fitzpatrick D.A."/>
            <person name="Frisvad J.C."/>
            <person name="Nielsen K.L."/>
        </authorList>
    </citation>
    <scope>NUCLEOTIDE SEQUENCE</scope>
    <source>
        <strain evidence="4">IBT 16125</strain>
    </source>
</reference>
<dbReference type="EMBL" id="JAPVEA010000002">
    <property type="protein sequence ID" value="KAJ5459848.1"/>
    <property type="molecule type" value="Genomic_DNA"/>
</dbReference>
<dbReference type="InterPro" id="IPR036291">
    <property type="entry name" value="NAD(P)-bd_dom_sf"/>
</dbReference>
<organism evidence="4 5">
    <name type="scientific">Penicillium daleae</name>
    <dbReference type="NCBI Taxonomy" id="63821"/>
    <lineage>
        <taxon>Eukaryota</taxon>
        <taxon>Fungi</taxon>
        <taxon>Dikarya</taxon>
        <taxon>Ascomycota</taxon>
        <taxon>Pezizomycotina</taxon>
        <taxon>Eurotiomycetes</taxon>
        <taxon>Eurotiomycetidae</taxon>
        <taxon>Eurotiales</taxon>
        <taxon>Aspergillaceae</taxon>
        <taxon>Penicillium</taxon>
    </lineage>
</organism>
<dbReference type="InterPro" id="IPR045312">
    <property type="entry name" value="PCBER-like"/>
</dbReference>